<feature type="non-terminal residue" evidence="7">
    <location>
        <position position="1"/>
    </location>
</feature>
<sequence>TGPVQTVTSLLAVKFDCQICCWPVTITSMKCITMFLVLSMVVMMAQPAEGFWGLIVQRLKHGVHFAHKILNGKDVEQLAEQLAEQQQLDKRDFED</sequence>
<comment type="caution">
    <text evidence="7">The sequence shown here is derived from an EMBL/GenBank/DDBJ whole genome shotgun (WGS) entry which is preliminary data.</text>
</comment>
<evidence type="ECO:0000256" key="3">
    <source>
        <dbReference type="ARBA" id="ARBA00022525"/>
    </source>
</evidence>
<feature type="transmembrane region" description="Helical" evidence="6">
    <location>
        <begin position="32"/>
        <end position="55"/>
    </location>
</feature>
<dbReference type="EMBL" id="WKFB01000437">
    <property type="protein sequence ID" value="KAF6723174.1"/>
    <property type="molecule type" value="Genomic_DNA"/>
</dbReference>
<evidence type="ECO:0000256" key="5">
    <source>
        <dbReference type="ARBA" id="ARBA00023022"/>
    </source>
</evidence>
<gene>
    <name evidence="7" type="ORF">FQA47_003960</name>
</gene>
<protein>
    <submittedName>
        <fullName evidence="7">Dicentracin</fullName>
    </submittedName>
</protein>
<evidence type="ECO:0000313" key="7">
    <source>
        <dbReference type="EMBL" id="KAF6723174.1"/>
    </source>
</evidence>
<evidence type="ECO:0000313" key="8">
    <source>
        <dbReference type="Proteomes" id="UP000646548"/>
    </source>
</evidence>
<keyword evidence="6" id="KW-0472">Membrane</keyword>
<dbReference type="InterPro" id="IPR012515">
    <property type="entry name" value="Antimicrobial12"/>
</dbReference>
<evidence type="ECO:0000256" key="4">
    <source>
        <dbReference type="ARBA" id="ARBA00022529"/>
    </source>
</evidence>
<comment type="similarity">
    <text evidence="2">Belongs to the pleurocidin family.</text>
</comment>
<reference evidence="7" key="1">
    <citation type="journal article" name="BMC Genomics">
        <title>Long-read sequencing and de novo genome assembly of marine medaka (Oryzias melastigma).</title>
        <authorList>
            <person name="Liang P."/>
            <person name="Saqib H.S.A."/>
            <person name="Ni X."/>
            <person name="Shen Y."/>
        </authorList>
    </citation>
    <scope>NUCLEOTIDE SEQUENCE</scope>
    <source>
        <strain evidence="7">Bigg-433</strain>
    </source>
</reference>
<name>A0A834C8K4_ORYME</name>
<proteinExistence type="inferred from homology"/>
<accession>A0A834C8K4</accession>
<organism evidence="7 8">
    <name type="scientific">Oryzias melastigma</name>
    <name type="common">Marine medaka</name>
    <dbReference type="NCBI Taxonomy" id="30732"/>
    <lineage>
        <taxon>Eukaryota</taxon>
        <taxon>Metazoa</taxon>
        <taxon>Chordata</taxon>
        <taxon>Craniata</taxon>
        <taxon>Vertebrata</taxon>
        <taxon>Euteleostomi</taxon>
        <taxon>Actinopterygii</taxon>
        <taxon>Neopterygii</taxon>
        <taxon>Teleostei</taxon>
        <taxon>Neoteleostei</taxon>
        <taxon>Acanthomorphata</taxon>
        <taxon>Ovalentaria</taxon>
        <taxon>Atherinomorphae</taxon>
        <taxon>Beloniformes</taxon>
        <taxon>Adrianichthyidae</taxon>
        <taxon>Oryziinae</taxon>
        <taxon>Oryzias</taxon>
    </lineage>
</organism>
<dbReference type="GO" id="GO:0042742">
    <property type="term" value="P:defense response to bacterium"/>
    <property type="evidence" value="ECO:0007669"/>
    <property type="project" value="UniProtKB-KW"/>
</dbReference>
<dbReference type="GO" id="GO:0005576">
    <property type="term" value="C:extracellular region"/>
    <property type="evidence" value="ECO:0007669"/>
    <property type="project" value="UniProtKB-SubCell"/>
</dbReference>
<keyword evidence="6" id="KW-0812">Transmembrane</keyword>
<evidence type="ECO:0000256" key="1">
    <source>
        <dbReference type="ARBA" id="ARBA00004613"/>
    </source>
</evidence>
<keyword evidence="6" id="KW-1133">Transmembrane helix</keyword>
<keyword evidence="5" id="KW-0044">Antibiotic</keyword>
<dbReference type="Pfam" id="PF08107">
    <property type="entry name" value="Antimicrobial12"/>
    <property type="match status" value="1"/>
</dbReference>
<evidence type="ECO:0000256" key="6">
    <source>
        <dbReference type="SAM" id="Phobius"/>
    </source>
</evidence>
<keyword evidence="3" id="KW-0964">Secreted</keyword>
<comment type="subcellular location">
    <subcellularLocation>
        <location evidence="1">Secreted</location>
    </subcellularLocation>
</comment>
<keyword evidence="4" id="KW-0929">Antimicrobial</keyword>
<dbReference type="Proteomes" id="UP000646548">
    <property type="component" value="Unassembled WGS sequence"/>
</dbReference>
<evidence type="ECO:0000256" key="2">
    <source>
        <dbReference type="ARBA" id="ARBA00007419"/>
    </source>
</evidence>
<dbReference type="AlphaFoldDB" id="A0A834C8K4"/>